<feature type="transmembrane region" description="Helical" evidence="8">
    <location>
        <begin position="95"/>
        <end position="117"/>
    </location>
</feature>
<dbReference type="InterPro" id="IPR000917">
    <property type="entry name" value="Sulfatase_N"/>
</dbReference>
<proteinExistence type="predicted"/>
<evidence type="ECO:0000259" key="9">
    <source>
        <dbReference type="Pfam" id="PF00884"/>
    </source>
</evidence>
<dbReference type="GO" id="GO:0016776">
    <property type="term" value="F:phosphotransferase activity, phosphate group as acceptor"/>
    <property type="evidence" value="ECO:0007669"/>
    <property type="project" value="TreeGrafter"/>
</dbReference>
<evidence type="ECO:0000313" key="11">
    <source>
        <dbReference type="EMBL" id="SHF35286.1"/>
    </source>
</evidence>
<feature type="transmembrane region" description="Helical" evidence="8">
    <location>
        <begin position="29"/>
        <end position="47"/>
    </location>
</feature>
<keyword evidence="2" id="KW-1003">Cell membrane</keyword>
<evidence type="ECO:0000256" key="3">
    <source>
        <dbReference type="ARBA" id="ARBA00022519"/>
    </source>
</evidence>
<comment type="subcellular location">
    <subcellularLocation>
        <location evidence="1">Cell inner membrane</location>
        <topology evidence="1">Multi-pass membrane protein</topology>
    </subcellularLocation>
</comment>
<dbReference type="Pfam" id="PF00884">
    <property type="entry name" value="Sulfatase"/>
    <property type="match status" value="1"/>
</dbReference>
<dbReference type="InterPro" id="IPR058130">
    <property type="entry name" value="PEA_transf_C"/>
</dbReference>
<dbReference type="Gene3D" id="3.40.720.10">
    <property type="entry name" value="Alkaline Phosphatase, subunit A"/>
    <property type="match status" value="1"/>
</dbReference>
<keyword evidence="3" id="KW-0997">Cell inner membrane</keyword>
<evidence type="ECO:0000259" key="10">
    <source>
        <dbReference type="Pfam" id="PF08019"/>
    </source>
</evidence>
<dbReference type="AlphaFoldDB" id="A0A1M5AYQ8"/>
<dbReference type="Pfam" id="PF08019">
    <property type="entry name" value="EptA_B_N"/>
    <property type="match status" value="1"/>
</dbReference>
<evidence type="ECO:0000256" key="8">
    <source>
        <dbReference type="SAM" id="Phobius"/>
    </source>
</evidence>
<dbReference type="InterPro" id="IPR017850">
    <property type="entry name" value="Alkaline_phosphatase_core_sf"/>
</dbReference>
<dbReference type="PANTHER" id="PTHR30443:SF0">
    <property type="entry name" value="PHOSPHOETHANOLAMINE TRANSFERASE EPTA"/>
    <property type="match status" value="1"/>
</dbReference>
<dbReference type="OrthoDB" id="9786870at2"/>
<feature type="transmembrane region" description="Helical" evidence="8">
    <location>
        <begin position="170"/>
        <end position="186"/>
    </location>
</feature>
<evidence type="ECO:0000256" key="7">
    <source>
        <dbReference type="ARBA" id="ARBA00023136"/>
    </source>
</evidence>
<reference evidence="12" key="1">
    <citation type="submission" date="2016-11" db="EMBL/GenBank/DDBJ databases">
        <authorList>
            <person name="Varghese N."/>
            <person name="Submissions S."/>
        </authorList>
    </citation>
    <scope>NUCLEOTIDE SEQUENCE [LARGE SCALE GENOMIC DNA]</scope>
    <source>
        <strain evidence="12">DSM 16579</strain>
    </source>
</reference>
<sequence length="545" mass="61815">MKRNHTILSRFTSGLCSFFRQGFRTKPSTSSFVILLTLLNTALYNWPLFSFSIKNLDGFTLNSLQTLMTVFAAIYLVTTLVLYVLFILSRRLGKAVCMVFALANSLAVYFVVTYNVILDRTMIGNIFNTQYSESGQFLSPKLAIYFILLGVLPAWLIIRASVQKTSRIRLFAHLIITVIVTSTWIWQSQSHWLWIDDHAKQLGGRIMPWSYVGNTIRYQNQLAKENVVQTLLPDATFGSNEKTVVVLVIGESARAENFSLYGYDKPTNPLLTASENVVTLKNATSCATYTTESVKCILSHNNPSGSFSEQFEPLPSYLQRQGIDVFWRSKNWGEPPIKVASYLSSGDLKKNCEGSECDYDGVLLSHLAEQIQASDKQKVFVVLHQTGSHGPSYYSKYPKEFEVFKPICRSVELSNCTQEELINAYDNTVLYNDHFLDQLRKTLEGLKDTSSAYLYVSDHGESLGEGGIYLHGTPYSIAPEQQFKVPFFVWMSPSFIDQRHISIDKLRAREQSTQANIFHSVMGAFDMNSEIYNKDLDMFRAARQQ</sequence>
<evidence type="ECO:0000256" key="2">
    <source>
        <dbReference type="ARBA" id="ARBA00022475"/>
    </source>
</evidence>
<dbReference type="InterPro" id="IPR040423">
    <property type="entry name" value="PEA_transferase"/>
</dbReference>
<organism evidence="11 12">
    <name type="scientific">Marinomonas polaris DSM 16579</name>
    <dbReference type="NCBI Taxonomy" id="1122206"/>
    <lineage>
        <taxon>Bacteria</taxon>
        <taxon>Pseudomonadati</taxon>
        <taxon>Pseudomonadota</taxon>
        <taxon>Gammaproteobacteria</taxon>
        <taxon>Oceanospirillales</taxon>
        <taxon>Oceanospirillaceae</taxon>
        <taxon>Marinomonas</taxon>
    </lineage>
</organism>
<feature type="domain" description="Sulfatase N-terminal" evidence="9">
    <location>
        <begin position="245"/>
        <end position="526"/>
    </location>
</feature>
<feature type="transmembrane region" description="Helical" evidence="8">
    <location>
        <begin position="137"/>
        <end position="158"/>
    </location>
</feature>
<dbReference type="RefSeq" id="WP_072839344.1">
    <property type="nucleotide sequence ID" value="NZ_FQVF01000007.1"/>
</dbReference>
<name>A0A1M5AYQ8_9GAMM</name>
<evidence type="ECO:0000256" key="1">
    <source>
        <dbReference type="ARBA" id="ARBA00004429"/>
    </source>
</evidence>
<keyword evidence="5 8" id="KW-0812">Transmembrane</keyword>
<feature type="transmembrane region" description="Helical" evidence="8">
    <location>
        <begin position="67"/>
        <end position="88"/>
    </location>
</feature>
<evidence type="ECO:0000256" key="4">
    <source>
        <dbReference type="ARBA" id="ARBA00022679"/>
    </source>
</evidence>
<keyword evidence="4 11" id="KW-0808">Transferase</keyword>
<feature type="domain" description="Phosphoethanolamine transferase N-terminal" evidence="10">
    <location>
        <begin position="79"/>
        <end position="221"/>
    </location>
</feature>
<dbReference type="STRING" id="1122206.SAMN02745753_01764"/>
<evidence type="ECO:0000256" key="5">
    <source>
        <dbReference type="ARBA" id="ARBA00022692"/>
    </source>
</evidence>
<dbReference type="SUPFAM" id="SSF53649">
    <property type="entry name" value="Alkaline phosphatase-like"/>
    <property type="match status" value="1"/>
</dbReference>
<keyword evidence="6 8" id="KW-1133">Transmembrane helix</keyword>
<protein>
    <submittedName>
        <fullName evidence="11">Lipid A ethanolaminephosphotransferase</fullName>
    </submittedName>
</protein>
<dbReference type="EMBL" id="FQVF01000007">
    <property type="protein sequence ID" value="SHF35286.1"/>
    <property type="molecule type" value="Genomic_DNA"/>
</dbReference>
<keyword evidence="12" id="KW-1185">Reference proteome</keyword>
<dbReference type="GO" id="GO:0009244">
    <property type="term" value="P:lipopolysaccharide core region biosynthetic process"/>
    <property type="evidence" value="ECO:0007669"/>
    <property type="project" value="TreeGrafter"/>
</dbReference>
<accession>A0A1M5AYQ8</accession>
<gene>
    <name evidence="11" type="ORF">SAMN02745753_01764</name>
</gene>
<dbReference type="Proteomes" id="UP000184517">
    <property type="component" value="Unassembled WGS sequence"/>
</dbReference>
<evidence type="ECO:0000256" key="6">
    <source>
        <dbReference type="ARBA" id="ARBA00022989"/>
    </source>
</evidence>
<keyword evidence="7 8" id="KW-0472">Membrane</keyword>
<dbReference type="InterPro" id="IPR012549">
    <property type="entry name" value="EptA-like_N"/>
</dbReference>
<dbReference type="GO" id="GO:0005886">
    <property type="term" value="C:plasma membrane"/>
    <property type="evidence" value="ECO:0007669"/>
    <property type="project" value="UniProtKB-SubCell"/>
</dbReference>
<dbReference type="PANTHER" id="PTHR30443">
    <property type="entry name" value="INNER MEMBRANE PROTEIN"/>
    <property type="match status" value="1"/>
</dbReference>
<evidence type="ECO:0000313" key="12">
    <source>
        <dbReference type="Proteomes" id="UP000184517"/>
    </source>
</evidence>
<dbReference type="NCBIfam" id="NF007160">
    <property type="entry name" value="PRK09598.1"/>
    <property type="match status" value="1"/>
</dbReference>
<dbReference type="CDD" id="cd16017">
    <property type="entry name" value="LptA"/>
    <property type="match status" value="1"/>
</dbReference>